<evidence type="ECO:0000313" key="6">
    <source>
        <dbReference type="Proteomes" id="UP000596660"/>
    </source>
</evidence>
<keyword evidence="6" id="KW-1185">Reference proteome</keyword>
<dbReference type="PANTHER" id="PTHR10288">
    <property type="entry name" value="KH DOMAIN CONTAINING RNA BINDING PROTEIN"/>
    <property type="match status" value="1"/>
</dbReference>
<dbReference type="Gramene" id="AUR62003678-RA">
    <property type="protein sequence ID" value="AUR62003678-RA:cds"/>
    <property type="gene ID" value="AUR62003678"/>
</dbReference>
<dbReference type="SUPFAM" id="SSF54791">
    <property type="entry name" value="Eukaryotic type KH-domain (KH-domain type I)"/>
    <property type="match status" value="3"/>
</dbReference>
<keyword evidence="1" id="KW-0677">Repeat</keyword>
<dbReference type="PROSITE" id="PS50084">
    <property type="entry name" value="KH_TYPE_1"/>
    <property type="match status" value="3"/>
</dbReference>
<dbReference type="OMA" id="GEYRHVE"/>
<organism evidence="5 6">
    <name type="scientific">Chenopodium quinoa</name>
    <name type="common">Quinoa</name>
    <dbReference type="NCBI Taxonomy" id="63459"/>
    <lineage>
        <taxon>Eukaryota</taxon>
        <taxon>Viridiplantae</taxon>
        <taxon>Streptophyta</taxon>
        <taxon>Embryophyta</taxon>
        <taxon>Tracheophyta</taxon>
        <taxon>Spermatophyta</taxon>
        <taxon>Magnoliopsida</taxon>
        <taxon>eudicotyledons</taxon>
        <taxon>Gunneridae</taxon>
        <taxon>Pentapetalae</taxon>
        <taxon>Caryophyllales</taxon>
        <taxon>Chenopodiaceae</taxon>
        <taxon>Chenopodioideae</taxon>
        <taxon>Atripliceae</taxon>
        <taxon>Chenopodium</taxon>
    </lineage>
</organism>
<feature type="domain" description="K Homology" evidence="4">
    <location>
        <begin position="476"/>
        <end position="545"/>
    </location>
</feature>
<feature type="domain" description="K Homology" evidence="4">
    <location>
        <begin position="26"/>
        <end position="123"/>
    </location>
</feature>
<reference evidence="5" key="1">
    <citation type="journal article" date="2017" name="Nature">
        <title>The genome of Chenopodium quinoa.</title>
        <authorList>
            <person name="Jarvis D.E."/>
            <person name="Ho Y.S."/>
            <person name="Lightfoot D.J."/>
            <person name="Schmoeckel S.M."/>
            <person name="Li B."/>
            <person name="Borm T.J.A."/>
            <person name="Ohyanagi H."/>
            <person name="Mineta K."/>
            <person name="Michell C.T."/>
            <person name="Saber N."/>
            <person name="Kharbatia N.M."/>
            <person name="Rupper R.R."/>
            <person name="Sharp A.R."/>
            <person name="Dally N."/>
            <person name="Boughton B.A."/>
            <person name="Woo Y.H."/>
            <person name="Gao G."/>
            <person name="Schijlen E.G.W.M."/>
            <person name="Guo X."/>
            <person name="Momin A.A."/>
            <person name="Negrao S."/>
            <person name="Al-Babili S."/>
            <person name="Gehring C."/>
            <person name="Roessner U."/>
            <person name="Jung C."/>
            <person name="Murphy K."/>
            <person name="Arold S.T."/>
            <person name="Gojobori T."/>
            <person name="van der Linden C.G."/>
            <person name="van Loo E.N."/>
            <person name="Jellen E.N."/>
            <person name="Maughan P.J."/>
            <person name="Tester M."/>
        </authorList>
    </citation>
    <scope>NUCLEOTIDE SEQUENCE [LARGE SCALE GENOMIC DNA]</scope>
    <source>
        <strain evidence="5">cv. PI 614886</strain>
    </source>
</reference>
<dbReference type="Gene3D" id="3.30.310.210">
    <property type="match status" value="1"/>
</dbReference>
<evidence type="ECO:0000313" key="5">
    <source>
        <dbReference type="EnsemblPlants" id="AUR62003678-RA:cds"/>
    </source>
</evidence>
<dbReference type="Pfam" id="PF00013">
    <property type="entry name" value="KH_1"/>
    <property type="match status" value="2"/>
</dbReference>
<accession>A0A803KXB9</accession>
<evidence type="ECO:0000259" key="4">
    <source>
        <dbReference type="SMART" id="SM00322"/>
    </source>
</evidence>
<evidence type="ECO:0000256" key="1">
    <source>
        <dbReference type="ARBA" id="ARBA00022737"/>
    </source>
</evidence>
<dbReference type="InterPro" id="IPR036612">
    <property type="entry name" value="KH_dom_type_1_sf"/>
</dbReference>
<proteinExistence type="predicted"/>
<dbReference type="Gene3D" id="3.30.1370.10">
    <property type="entry name" value="K Homology domain, type 1"/>
    <property type="match status" value="2"/>
</dbReference>
<reference evidence="5" key="2">
    <citation type="submission" date="2021-03" db="UniProtKB">
        <authorList>
            <consortium name="EnsemblPlants"/>
        </authorList>
    </citation>
    <scope>IDENTIFICATION</scope>
</reference>
<evidence type="ECO:0000256" key="3">
    <source>
        <dbReference type="SAM" id="MobiDB-lite"/>
    </source>
</evidence>
<feature type="domain" description="K Homology" evidence="4">
    <location>
        <begin position="238"/>
        <end position="306"/>
    </location>
</feature>
<sequence>MKKTQKKPTGKPGNTTRKPHLKPPQGHVAFRLLSPVQAGSAVIGHGGAMSQKISRETGLSLLRVEDPLSGCDERIVNIVGPGNLDKTLVLRDGNGGEGERKFEVSSAQLAVFRVWDILEENTAEGYRSFRLLTVKGEEKIKSLVGIVGATIRVLPLDEHPLCADISDDLIQITGDSLATRKALLAVTYCLQGNSSRAISQFCGPVSDGVSHDLHAQKHLSIDTDAGDSGQSCVAAGTKEVAFRLLCPTYAADGLIDWGGSIMKALKRETGTRIEVIDPVVGSDECVIMVSAMEKKECQYSPAQEATLRVFTRLVEAASGSGHAGPNRGDSVTAKLLISCSQVNMLDMKDTAGAEVQILDSQCTSATLAGKKIIQIVGEYSDVHTCLLQVTWTLRESIFSVRPLLPHTLYGRSPHVQATTTLSSEMDSLAISYDTDISSSSMCSSGHSQTTLKKIQGDFMPSCSSEFGSGDECSVIRNTEVEIVVPAHVFGLVYGEGGANLFRLRQISGATVIVHDPSPGTDGKVIICGTPNQTLAAKSMLYGFIMSNRDCVIIK</sequence>
<feature type="region of interest" description="Disordered" evidence="3">
    <location>
        <begin position="1"/>
        <end position="25"/>
    </location>
</feature>
<dbReference type="AlphaFoldDB" id="A0A803KXB9"/>
<protein>
    <recommendedName>
        <fullName evidence="4">K Homology domain-containing protein</fullName>
    </recommendedName>
</protein>
<evidence type="ECO:0000256" key="2">
    <source>
        <dbReference type="PROSITE-ProRule" id="PRU00117"/>
    </source>
</evidence>
<dbReference type="GO" id="GO:0003723">
    <property type="term" value="F:RNA binding"/>
    <property type="evidence" value="ECO:0007669"/>
    <property type="project" value="UniProtKB-UniRule"/>
</dbReference>
<dbReference type="SMART" id="SM00322">
    <property type="entry name" value="KH"/>
    <property type="match status" value="3"/>
</dbReference>
<dbReference type="InterPro" id="IPR004088">
    <property type="entry name" value="KH_dom_type_1"/>
</dbReference>
<name>A0A803KXB9_CHEQI</name>
<dbReference type="InterPro" id="IPR004087">
    <property type="entry name" value="KH_dom"/>
</dbReference>
<dbReference type="Proteomes" id="UP000596660">
    <property type="component" value="Unplaced"/>
</dbReference>
<dbReference type="EnsemblPlants" id="AUR62003678-RA">
    <property type="protein sequence ID" value="AUR62003678-RA:cds"/>
    <property type="gene ID" value="AUR62003678"/>
</dbReference>
<dbReference type="CDD" id="cd22459">
    <property type="entry name" value="KH-I_PEPPER_rpt1_like"/>
    <property type="match status" value="1"/>
</dbReference>
<keyword evidence="2" id="KW-0694">RNA-binding</keyword>